<reference evidence="1" key="1">
    <citation type="journal article" date="2014" name="Front. Microbiol.">
        <title>High frequency of phylogenetically diverse reductive dehalogenase-homologous genes in deep subseafloor sedimentary metagenomes.</title>
        <authorList>
            <person name="Kawai M."/>
            <person name="Futagami T."/>
            <person name="Toyoda A."/>
            <person name="Takaki Y."/>
            <person name="Nishi S."/>
            <person name="Hori S."/>
            <person name="Arai W."/>
            <person name="Tsubouchi T."/>
            <person name="Morono Y."/>
            <person name="Uchiyama I."/>
            <person name="Ito T."/>
            <person name="Fujiyama A."/>
            <person name="Inagaki F."/>
            <person name="Takami H."/>
        </authorList>
    </citation>
    <scope>NUCLEOTIDE SEQUENCE</scope>
    <source>
        <strain evidence="1">Expedition CK06-06</strain>
    </source>
</reference>
<sequence>RVSENETIKAQASSFVEIIPRITGVEDYFHRIPGEITFKWTSQKDEVAESGFQIEIFGEGTLDEEEERHIKFLFREPDILDKSVFGLRDEYYFTYWTKDYRFHFGDGTYSLSPLTENHRYGRGAKGKLNLNSLDLGVYHTTTRWLDPGEEQTAGYIGYSNSEKCRVAFNYLRKEGSTRDEIVSLYGQFSPWQDIDVEVEYAYGQKNK</sequence>
<evidence type="ECO:0000313" key="1">
    <source>
        <dbReference type="EMBL" id="GAH85458.1"/>
    </source>
</evidence>
<feature type="non-terminal residue" evidence="1">
    <location>
        <position position="207"/>
    </location>
</feature>
<organism evidence="1">
    <name type="scientific">marine sediment metagenome</name>
    <dbReference type="NCBI Taxonomy" id="412755"/>
    <lineage>
        <taxon>unclassified sequences</taxon>
        <taxon>metagenomes</taxon>
        <taxon>ecological metagenomes</taxon>
    </lineage>
</organism>
<gene>
    <name evidence="1" type="ORF">S03H2_65272</name>
</gene>
<name>X1KU18_9ZZZZ</name>
<dbReference type="AlphaFoldDB" id="X1KU18"/>
<dbReference type="EMBL" id="BARU01042489">
    <property type="protein sequence ID" value="GAH85458.1"/>
    <property type="molecule type" value="Genomic_DNA"/>
</dbReference>
<comment type="caution">
    <text evidence="1">The sequence shown here is derived from an EMBL/GenBank/DDBJ whole genome shotgun (WGS) entry which is preliminary data.</text>
</comment>
<accession>X1KU18</accession>
<feature type="non-terminal residue" evidence="1">
    <location>
        <position position="1"/>
    </location>
</feature>
<protein>
    <submittedName>
        <fullName evidence="1">Uncharacterized protein</fullName>
    </submittedName>
</protein>
<proteinExistence type="predicted"/>